<dbReference type="InParanoid" id="Q01XX2"/>
<organism evidence="1">
    <name type="scientific">Solibacter usitatus (strain Ellin6076)</name>
    <dbReference type="NCBI Taxonomy" id="234267"/>
    <lineage>
        <taxon>Bacteria</taxon>
        <taxon>Pseudomonadati</taxon>
        <taxon>Acidobacteriota</taxon>
        <taxon>Terriglobia</taxon>
        <taxon>Bryobacterales</taxon>
        <taxon>Solibacteraceae</taxon>
        <taxon>Candidatus Solibacter</taxon>
    </lineage>
</organism>
<reference evidence="1" key="1">
    <citation type="submission" date="2006-10" db="EMBL/GenBank/DDBJ databases">
        <title>Complete sequence of Solibacter usitatus Ellin6076.</title>
        <authorList>
            <consortium name="US DOE Joint Genome Institute"/>
            <person name="Copeland A."/>
            <person name="Lucas S."/>
            <person name="Lapidus A."/>
            <person name="Barry K."/>
            <person name="Detter J.C."/>
            <person name="Glavina del Rio T."/>
            <person name="Hammon N."/>
            <person name="Israni S."/>
            <person name="Dalin E."/>
            <person name="Tice H."/>
            <person name="Pitluck S."/>
            <person name="Thompson L.S."/>
            <person name="Brettin T."/>
            <person name="Bruce D."/>
            <person name="Han C."/>
            <person name="Tapia R."/>
            <person name="Gilna P."/>
            <person name="Schmutz J."/>
            <person name="Larimer F."/>
            <person name="Land M."/>
            <person name="Hauser L."/>
            <person name="Kyrpides N."/>
            <person name="Mikhailova N."/>
            <person name="Janssen P.H."/>
            <person name="Kuske C.R."/>
            <person name="Richardson P."/>
        </authorList>
    </citation>
    <scope>NUCLEOTIDE SEQUENCE</scope>
    <source>
        <strain evidence="1">Ellin6076</strain>
    </source>
</reference>
<proteinExistence type="predicted"/>
<dbReference type="STRING" id="234267.Acid_4532"/>
<dbReference type="OrthoDB" id="119951at2"/>
<dbReference type="eggNOG" id="COG1073">
    <property type="taxonomic scope" value="Bacteria"/>
</dbReference>
<dbReference type="AlphaFoldDB" id="Q01XX2"/>
<evidence type="ECO:0000313" key="1">
    <source>
        <dbReference type="EMBL" id="ABJ85493.1"/>
    </source>
</evidence>
<gene>
    <name evidence="1" type="ordered locus">Acid_4532</name>
</gene>
<name>Q01XX2_SOLUE</name>
<accession>Q01XX2</accession>
<dbReference type="EMBL" id="CP000473">
    <property type="protein sequence ID" value="ABJ85493.1"/>
    <property type="molecule type" value="Genomic_DNA"/>
</dbReference>
<dbReference type="HOGENOM" id="CLU_1133008_0_0_0"/>
<dbReference type="KEGG" id="sus:Acid_4532"/>
<sequence length="245" mass="26052">MKRHCSRWRAGRFSAAAVYPTNMRLAFLTLIGVLCHAEPAEGRWEGTIQIPGTPLAAIIDLAQSAGAWIGSATVPGFTKGAPLADIVVRDSAVSFTLKGALGDPKFSGRVDAGTFDGSFVQAGNSAAFHLRQAGAPQVDLPRQSTAVAAELAGEWQGEFTLAGNKLKALLKLTNSAGGAAAAQFVITGRRETNVPIDLVRQEGEFLTVVSSQYRISFEGRWQKDELNGTFAQGPIESPLSLRRAR</sequence>
<protein>
    <submittedName>
        <fullName evidence="1">Uncharacterized protein</fullName>
    </submittedName>
</protein>